<evidence type="ECO:0000313" key="1">
    <source>
        <dbReference type="EMBL" id="MDQ0441544.1"/>
    </source>
</evidence>
<reference evidence="1 2" key="1">
    <citation type="submission" date="2023-07" db="EMBL/GenBank/DDBJ databases">
        <title>Genomic Encyclopedia of Type Strains, Phase IV (KMG-IV): sequencing the most valuable type-strain genomes for metagenomic binning, comparative biology and taxonomic classification.</title>
        <authorList>
            <person name="Goeker M."/>
        </authorList>
    </citation>
    <scope>NUCLEOTIDE SEQUENCE [LARGE SCALE GENOMIC DNA]</scope>
    <source>
        <strain evidence="1 2">DSM 19562</strain>
    </source>
</reference>
<gene>
    <name evidence="1" type="ORF">QO016_001027</name>
</gene>
<keyword evidence="2" id="KW-1185">Reference proteome</keyword>
<dbReference type="Proteomes" id="UP001236369">
    <property type="component" value="Unassembled WGS sequence"/>
</dbReference>
<evidence type="ECO:0000313" key="2">
    <source>
        <dbReference type="Proteomes" id="UP001236369"/>
    </source>
</evidence>
<protein>
    <submittedName>
        <fullName evidence="1">Uncharacterized protein</fullName>
    </submittedName>
</protein>
<sequence length="35" mass="3978">MGGKVYADLDSKLDHLGQHTYQGDFLTSLREQKLL</sequence>
<proteinExistence type="predicted"/>
<comment type="caution">
    <text evidence="1">The sequence shown here is derived from an EMBL/GenBank/DDBJ whole genome shotgun (WGS) entry which is preliminary data.</text>
</comment>
<name>A0ABU0HGU2_9HYPH</name>
<dbReference type="EMBL" id="JAUSVV010000002">
    <property type="protein sequence ID" value="MDQ0441544.1"/>
    <property type="molecule type" value="Genomic_DNA"/>
</dbReference>
<accession>A0ABU0HGU2</accession>
<organism evidence="1 2">
    <name type="scientific">Methylobacterium persicinum</name>
    <dbReference type="NCBI Taxonomy" id="374426"/>
    <lineage>
        <taxon>Bacteria</taxon>
        <taxon>Pseudomonadati</taxon>
        <taxon>Pseudomonadota</taxon>
        <taxon>Alphaproteobacteria</taxon>
        <taxon>Hyphomicrobiales</taxon>
        <taxon>Methylobacteriaceae</taxon>
        <taxon>Methylobacterium</taxon>
    </lineage>
</organism>